<dbReference type="RefSeq" id="WP_128210537.1">
    <property type="nucleotide sequence ID" value="NZ_JBHRSO010000025.1"/>
</dbReference>
<proteinExistence type="predicted"/>
<comment type="caution">
    <text evidence="3">The sequence shown here is derived from an EMBL/GenBank/DDBJ whole genome shotgun (WGS) entry which is preliminary data.</text>
</comment>
<dbReference type="AlphaFoldDB" id="A0A443J7A4"/>
<reference evidence="3 4" key="1">
    <citation type="submission" date="2019-01" db="EMBL/GenBank/DDBJ databases">
        <title>Sinorhodobacter populi sp. nov. isolated from the symptomatic bark tissue of Populus euramericana canker.</title>
        <authorList>
            <person name="Xu G."/>
        </authorList>
    </citation>
    <scope>NUCLEOTIDE SEQUENCE [LARGE SCALE GENOMIC DNA]</scope>
    <source>
        <strain evidence="3 4">SK2B-1</strain>
    </source>
</reference>
<feature type="compositionally biased region" description="Basic and acidic residues" evidence="1">
    <location>
        <begin position="13"/>
        <end position="24"/>
    </location>
</feature>
<dbReference type="InterPro" id="IPR046454">
    <property type="entry name" value="GpA_endonuclease"/>
</dbReference>
<protein>
    <recommendedName>
        <fullName evidence="2">Terminase large subunit GpA endonuclease domain-containing protein</fullName>
    </recommendedName>
</protein>
<name>A0A443J7A4_9RHOB</name>
<organism evidence="3 4">
    <name type="scientific">Paenirhodobacter populi</name>
    <dbReference type="NCBI Taxonomy" id="2306993"/>
    <lineage>
        <taxon>Bacteria</taxon>
        <taxon>Pseudomonadati</taxon>
        <taxon>Pseudomonadota</taxon>
        <taxon>Alphaproteobacteria</taxon>
        <taxon>Rhodobacterales</taxon>
        <taxon>Rhodobacter group</taxon>
        <taxon>Paenirhodobacter</taxon>
    </lineage>
</organism>
<evidence type="ECO:0000256" key="1">
    <source>
        <dbReference type="SAM" id="MobiDB-lite"/>
    </source>
</evidence>
<evidence type="ECO:0000259" key="2">
    <source>
        <dbReference type="Pfam" id="PF20454"/>
    </source>
</evidence>
<dbReference type="GO" id="GO:0004519">
    <property type="term" value="F:endonuclease activity"/>
    <property type="evidence" value="ECO:0007669"/>
    <property type="project" value="InterPro"/>
</dbReference>
<feature type="domain" description="Terminase large subunit GpA endonuclease" evidence="2">
    <location>
        <begin position="36"/>
        <end position="110"/>
    </location>
</feature>
<gene>
    <name evidence="3" type="ORF">D2T30_21920</name>
</gene>
<dbReference type="Proteomes" id="UP000284476">
    <property type="component" value="Unassembled WGS sequence"/>
</dbReference>
<sequence>MDCRVGGRSGSGDGRRRAAKRTEISRSLGSEGGGHVTERDPDEGHVWAELDHIRREPIPIGDGRTLHIQACCIDTGGRNIDAVCSYAAARSRESVWAIEGGSEVGGRRQPIWTIVAPTTMHAGAKILLLAPWLEKTGWRHASDGRSPVRGARCPR</sequence>
<evidence type="ECO:0000313" key="4">
    <source>
        <dbReference type="Proteomes" id="UP000284476"/>
    </source>
</evidence>
<dbReference type="EMBL" id="SAUZ01000045">
    <property type="protein sequence ID" value="RWR16380.1"/>
    <property type="molecule type" value="Genomic_DNA"/>
</dbReference>
<evidence type="ECO:0000313" key="3">
    <source>
        <dbReference type="EMBL" id="RWR16380.1"/>
    </source>
</evidence>
<accession>A0A443J7A4</accession>
<feature type="region of interest" description="Disordered" evidence="1">
    <location>
        <begin position="1"/>
        <end position="42"/>
    </location>
</feature>
<dbReference type="Pfam" id="PF20454">
    <property type="entry name" value="GpA_nuclease"/>
    <property type="match status" value="1"/>
</dbReference>